<keyword evidence="1" id="KW-0479">Metal-binding</keyword>
<gene>
    <name evidence="3" type="ORF">ACFPOF_03470</name>
</gene>
<evidence type="ECO:0000313" key="4">
    <source>
        <dbReference type="Proteomes" id="UP001596113"/>
    </source>
</evidence>
<sequence>MPAETQPRFSNCRICNRKLTNARSVSVSMGPVCARRFGAIFEEALAYARTIGRQLDTGTLENQMILASQQAYRERISRSRRGAAPVDAVPPVPEDRTVQMWSATRGREEQMRVEFSDAHRARITSESGHTYDVTDTSCSCPHHRNRLQGTEQTCRHIDALRLARGRTQEPAPAAAAETDRVEPVIIQAVDRALHERVTQRFADINWVEEEAREGVLNVWRENRAFDGVYMSEDDEAWQQLQEQAQGDWEYQYENVLGGTGNSFGMEIEFELPRNVSYDHVAQALYRADIIDRPNYFGYHGGDGRVGPGYFRLETDGSLSHGLELVSPVMFDNRESWEKIEKATQILRDLGARTNDNTGGHIHVGIAPLDHRTYSWQRLARIGLAYEHNIYRMGGADADTFARNGTRGEHRGSGYAAPFPSSVKQITSTSSAESARAAFGQRYTIFNTTNVDASRNRKPTVEMRYPNSTLNPKQWQAQIQVANAIVHQAAVIRNESPQARFTPGLLQTHNQLRVSDRCNDQMETDQFRKFLDVLGNAQDRLAATWLFTRGRA</sequence>
<keyword evidence="1" id="KW-0862">Zinc</keyword>
<dbReference type="InterPro" id="IPR007527">
    <property type="entry name" value="Znf_SWIM"/>
</dbReference>
<dbReference type="Pfam" id="PF12224">
    <property type="entry name" value="Amidoligase_2"/>
    <property type="match status" value="1"/>
</dbReference>
<keyword evidence="1" id="KW-0863">Zinc-finger</keyword>
<evidence type="ECO:0000259" key="2">
    <source>
        <dbReference type="PROSITE" id="PS50966"/>
    </source>
</evidence>
<protein>
    <submittedName>
        <fullName evidence="3">Amidoligase family protein</fullName>
    </submittedName>
</protein>
<dbReference type="InterPro" id="IPR046053">
    <property type="entry name" value="DUF6011"/>
</dbReference>
<keyword evidence="4" id="KW-1185">Reference proteome</keyword>
<dbReference type="InterPro" id="IPR022025">
    <property type="entry name" value="Amidoligase_2"/>
</dbReference>
<dbReference type="PANTHER" id="PTHR36847">
    <property type="entry name" value="AMIDOLIGASE ENZYME"/>
    <property type="match status" value="1"/>
</dbReference>
<evidence type="ECO:0000256" key="1">
    <source>
        <dbReference type="PROSITE-ProRule" id="PRU00325"/>
    </source>
</evidence>
<feature type="domain" description="SWIM-type" evidence="2">
    <location>
        <begin position="123"/>
        <end position="165"/>
    </location>
</feature>
<comment type="caution">
    <text evidence="3">The sequence shown here is derived from an EMBL/GenBank/DDBJ whole genome shotgun (WGS) entry which is preliminary data.</text>
</comment>
<dbReference type="RefSeq" id="WP_378129671.1">
    <property type="nucleotide sequence ID" value="NZ_JBHSMI010000006.1"/>
</dbReference>
<dbReference type="EMBL" id="JBHSMI010000006">
    <property type="protein sequence ID" value="MFC5401783.1"/>
    <property type="molecule type" value="Genomic_DNA"/>
</dbReference>
<reference evidence="4" key="1">
    <citation type="journal article" date="2019" name="Int. J. Syst. Evol. Microbiol.">
        <title>The Global Catalogue of Microorganisms (GCM) 10K type strain sequencing project: providing services to taxonomists for standard genome sequencing and annotation.</title>
        <authorList>
            <consortium name="The Broad Institute Genomics Platform"/>
            <consortium name="The Broad Institute Genome Sequencing Center for Infectious Disease"/>
            <person name="Wu L."/>
            <person name="Ma J."/>
        </authorList>
    </citation>
    <scope>NUCLEOTIDE SEQUENCE [LARGE SCALE GENOMIC DNA]</scope>
    <source>
        <strain evidence="4">CGMCC 1.18575</strain>
    </source>
</reference>
<dbReference type="PANTHER" id="PTHR36847:SF1">
    <property type="entry name" value="AMIDOLIGASE ENZYME"/>
    <property type="match status" value="1"/>
</dbReference>
<name>A0ABW0HMM6_9BACL</name>
<evidence type="ECO:0000313" key="3">
    <source>
        <dbReference type="EMBL" id="MFC5401783.1"/>
    </source>
</evidence>
<dbReference type="PROSITE" id="PS50966">
    <property type="entry name" value="ZF_SWIM"/>
    <property type="match status" value="1"/>
</dbReference>
<dbReference type="Pfam" id="PF19474">
    <property type="entry name" value="DUF6011"/>
    <property type="match status" value="1"/>
</dbReference>
<dbReference type="Proteomes" id="UP001596113">
    <property type="component" value="Unassembled WGS sequence"/>
</dbReference>
<proteinExistence type="predicted"/>
<organism evidence="3 4">
    <name type="scientific">Cohnella soli</name>
    <dbReference type="NCBI Taxonomy" id="425005"/>
    <lineage>
        <taxon>Bacteria</taxon>
        <taxon>Bacillati</taxon>
        <taxon>Bacillota</taxon>
        <taxon>Bacilli</taxon>
        <taxon>Bacillales</taxon>
        <taxon>Paenibacillaceae</taxon>
        <taxon>Cohnella</taxon>
    </lineage>
</organism>
<accession>A0ABW0HMM6</accession>